<dbReference type="InterPro" id="IPR011009">
    <property type="entry name" value="Kinase-like_dom_sf"/>
</dbReference>
<evidence type="ECO:0008006" key="4">
    <source>
        <dbReference type="Google" id="ProtNLM"/>
    </source>
</evidence>
<feature type="region of interest" description="Disordered" evidence="1">
    <location>
        <begin position="368"/>
        <end position="399"/>
    </location>
</feature>
<dbReference type="RefSeq" id="XP_052945649.1">
    <property type="nucleotide sequence ID" value="XM_053088670.1"/>
</dbReference>
<evidence type="ECO:0000256" key="1">
    <source>
        <dbReference type="SAM" id="MobiDB-lite"/>
    </source>
</evidence>
<evidence type="ECO:0000313" key="2">
    <source>
        <dbReference type="EMBL" id="KAI9635872.1"/>
    </source>
</evidence>
<accession>A0AA38H8M6</accession>
<proteinExistence type="predicted"/>
<protein>
    <recommendedName>
        <fullName evidence="4">Protein kinase domain-containing protein</fullName>
    </recommendedName>
</protein>
<dbReference type="SUPFAM" id="SSF56112">
    <property type="entry name" value="Protein kinase-like (PK-like)"/>
    <property type="match status" value="1"/>
</dbReference>
<dbReference type="Proteomes" id="UP001164286">
    <property type="component" value="Unassembled WGS sequence"/>
</dbReference>
<feature type="compositionally biased region" description="Basic and acidic residues" evidence="1">
    <location>
        <begin position="384"/>
        <end position="399"/>
    </location>
</feature>
<sequence>MPTPSLDMGEYNSGQRLLVRYSPRATGADADSVPEADLELEIIHAYQPFSLSVICKVVIHPIAPTSSLPPGLPSTCIMKLFDRRYEHNTRNYYGEAAHQRYLAETTREKPRSIWITRRARKRDGEYEAKIEEGCRRMMRNEMRAYEEMRELQGTHIPSLYGTIRYTSPVPPPSDTGELSDYRYTAHGRILEHIPSSTLRRYLEAAMRNEPPLYDNIRLVCDQAMALVHQIDGLNVLNRDARLENVLVSAVSKDDSKTFYSSPFPLQPHTAFRCTAIDFACTRLRYHDETDEEWRRAKEKLDEEGAIGCVIRVTLRNEGKLRDDPVDGERIWTYVPSRRWHQTLSKEEYEVYCEDDEWGLYAGKLAEEDRSVGGDASDESDEMDEGGREGGETLEARTKA</sequence>
<dbReference type="EMBL" id="JAKWFO010000005">
    <property type="protein sequence ID" value="KAI9635872.1"/>
    <property type="molecule type" value="Genomic_DNA"/>
</dbReference>
<keyword evidence="3" id="KW-1185">Reference proteome</keyword>
<reference evidence="2" key="1">
    <citation type="journal article" date="2022" name="G3 (Bethesda)">
        <title>High quality genome of the basidiomycete yeast Dioszegia hungarica PDD-24b-2 isolated from cloud water.</title>
        <authorList>
            <person name="Jarrige D."/>
            <person name="Haridas S."/>
            <person name="Bleykasten-Grosshans C."/>
            <person name="Joly M."/>
            <person name="Nadalig T."/>
            <person name="Sancelme M."/>
            <person name="Vuilleumier S."/>
            <person name="Grigoriev I.V."/>
            <person name="Amato P."/>
            <person name="Bringel F."/>
        </authorList>
    </citation>
    <scope>NUCLEOTIDE SEQUENCE</scope>
    <source>
        <strain evidence="2">PDD-24b-2</strain>
    </source>
</reference>
<name>A0AA38H8M6_9TREE</name>
<dbReference type="AlphaFoldDB" id="A0AA38H8M6"/>
<comment type="caution">
    <text evidence="2">The sequence shown here is derived from an EMBL/GenBank/DDBJ whole genome shotgun (WGS) entry which is preliminary data.</text>
</comment>
<dbReference type="GeneID" id="77727875"/>
<evidence type="ECO:0000313" key="3">
    <source>
        <dbReference type="Proteomes" id="UP001164286"/>
    </source>
</evidence>
<gene>
    <name evidence="2" type="ORF">MKK02DRAFT_33199</name>
</gene>
<organism evidence="2 3">
    <name type="scientific">Dioszegia hungarica</name>
    <dbReference type="NCBI Taxonomy" id="4972"/>
    <lineage>
        <taxon>Eukaryota</taxon>
        <taxon>Fungi</taxon>
        <taxon>Dikarya</taxon>
        <taxon>Basidiomycota</taxon>
        <taxon>Agaricomycotina</taxon>
        <taxon>Tremellomycetes</taxon>
        <taxon>Tremellales</taxon>
        <taxon>Bulleribasidiaceae</taxon>
        <taxon>Dioszegia</taxon>
    </lineage>
</organism>